<comment type="similarity">
    <text evidence="1">Belongs to the NmrA-type oxidoreductase family. Isoflavone reductase subfamily.</text>
</comment>
<proteinExistence type="inferred from homology"/>
<dbReference type="PANTHER" id="PTHR47706:SF11">
    <property type="entry name" value="ISOFLAVONE REDUCTASE FAMILY PROTEIN (AFU_ORTHOLOGUE AFUA_1G12510)"/>
    <property type="match status" value="1"/>
</dbReference>
<dbReference type="InterPro" id="IPR036291">
    <property type="entry name" value="NAD(P)-bd_dom_sf"/>
</dbReference>
<keyword evidence="2" id="KW-0521">NADP</keyword>
<protein>
    <recommendedName>
        <fullName evidence="4">NAD(P)-binding domain-containing protein</fullName>
    </recommendedName>
</protein>
<comment type="caution">
    <text evidence="5">The sequence shown here is derived from an EMBL/GenBank/DDBJ whole genome shotgun (WGS) entry which is preliminary data.</text>
</comment>
<organism evidence="5 6">
    <name type="scientific">Tilletia horrida</name>
    <dbReference type="NCBI Taxonomy" id="155126"/>
    <lineage>
        <taxon>Eukaryota</taxon>
        <taxon>Fungi</taxon>
        <taxon>Dikarya</taxon>
        <taxon>Basidiomycota</taxon>
        <taxon>Ustilaginomycotina</taxon>
        <taxon>Exobasidiomycetes</taxon>
        <taxon>Tilletiales</taxon>
        <taxon>Tilletiaceae</taxon>
        <taxon>Tilletia</taxon>
    </lineage>
</organism>
<feature type="domain" description="NAD(P)-binding" evidence="4">
    <location>
        <begin position="11"/>
        <end position="143"/>
    </location>
</feature>
<dbReference type="PANTHER" id="PTHR47706">
    <property type="entry name" value="NMRA-LIKE FAMILY PROTEIN"/>
    <property type="match status" value="1"/>
</dbReference>
<dbReference type="Proteomes" id="UP001176517">
    <property type="component" value="Unassembled WGS sequence"/>
</dbReference>
<evidence type="ECO:0000256" key="1">
    <source>
        <dbReference type="ARBA" id="ARBA00005725"/>
    </source>
</evidence>
<dbReference type="GO" id="GO:0016491">
    <property type="term" value="F:oxidoreductase activity"/>
    <property type="evidence" value="ECO:0007669"/>
    <property type="project" value="UniProtKB-KW"/>
</dbReference>
<keyword evidence="3" id="KW-0560">Oxidoreductase</keyword>
<evidence type="ECO:0000259" key="4">
    <source>
        <dbReference type="Pfam" id="PF13460"/>
    </source>
</evidence>
<gene>
    <name evidence="5" type="ORF">OC846_005767</name>
</gene>
<keyword evidence="6" id="KW-1185">Reference proteome</keyword>
<reference evidence="5" key="1">
    <citation type="journal article" date="2023" name="PhytoFront">
        <title>Draft Genome Resources of Seven Strains of Tilletia horrida, Causal Agent of Kernel Smut of Rice.</title>
        <authorList>
            <person name="Khanal S."/>
            <person name="Antony Babu S."/>
            <person name="Zhou X.G."/>
        </authorList>
    </citation>
    <scope>NUCLEOTIDE SEQUENCE</scope>
    <source>
        <strain evidence="5">TX6</strain>
    </source>
</reference>
<dbReference type="InterPro" id="IPR051609">
    <property type="entry name" value="NmrA/Isoflavone_reductase-like"/>
</dbReference>
<evidence type="ECO:0000256" key="3">
    <source>
        <dbReference type="ARBA" id="ARBA00023002"/>
    </source>
</evidence>
<accession>A0AAN6JP76</accession>
<evidence type="ECO:0000256" key="2">
    <source>
        <dbReference type="ARBA" id="ARBA00022857"/>
    </source>
</evidence>
<evidence type="ECO:0000313" key="6">
    <source>
        <dbReference type="Proteomes" id="UP001176517"/>
    </source>
</evidence>
<dbReference type="Gene3D" id="3.40.50.720">
    <property type="entry name" value="NAD(P)-binding Rossmann-like Domain"/>
    <property type="match status" value="1"/>
</dbReference>
<dbReference type="SUPFAM" id="SSF51735">
    <property type="entry name" value="NAD(P)-binding Rossmann-fold domains"/>
    <property type="match status" value="1"/>
</dbReference>
<dbReference type="Pfam" id="PF13460">
    <property type="entry name" value="NAD_binding_10"/>
    <property type="match status" value="1"/>
</dbReference>
<name>A0AAN6JP76_9BASI</name>
<dbReference type="EMBL" id="JAPDMZ010000242">
    <property type="protein sequence ID" value="KAK0545207.1"/>
    <property type="molecule type" value="Genomic_DNA"/>
</dbReference>
<dbReference type="InterPro" id="IPR016040">
    <property type="entry name" value="NAD(P)-bd_dom"/>
</dbReference>
<evidence type="ECO:0000313" key="5">
    <source>
        <dbReference type="EMBL" id="KAK0545207.1"/>
    </source>
</evidence>
<dbReference type="AlphaFoldDB" id="A0AAN6JP76"/>
<sequence>MSGLETFAVLGSGNLGSHIVEEFLSAKLPLTILTRDASKPALQAYVQQGARLKGVDYSSVDSIAEAFTGIDAVISALGPGHPPELPKDIIRAAKKAGVKVVVPSEFGVDYEGPEAAPVPPGIQKKADLHNFAEDWLYYPDFGWDVPNRTVIFLNDGNTPISVTDTRDVATFVRQILTTQPIPEPGSGRTYRVEGYETTQLQALAALEKGVGEKFTIKHEDYGKVAALQTEPSWAGLLAWLRAAAADGRQKLSTNDNAVVGFKARYTLEDTVREHLKTMEK</sequence>